<keyword evidence="2" id="KW-1185">Reference proteome</keyword>
<gene>
    <name evidence="1" type="ORF">H8K52_18140</name>
</gene>
<dbReference type="Gene3D" id="3.10.450.40">
    <property type="match status" value="1"/>
</dbReference>
<reference evidence="1 2" key="1">
    <citation type="submission" date="2020-08" db="EMBL/GenBank/DDBJ databases">
        <title>Novel species isolated from subtropical streams in China.</title>
        <authorList>
            <person name="Lu H."/>
        </authorList>
    </citation>
    <scope>NUCLEOTIDE SEQUENCE [LARGE SCALE GENOMIC DNA]</scope>
    <source>
        <strain evidence="1 2">KACC 16656</strain>
    </source>
</reference>
<dbReference type="RefSeq" id="WP_186924323.1">
    <property type="nucleotide sequence ID" value="NZ_JACOFW010000029.1"/>
</dbReference>
<sequence>MTKTISLPNGRFWKTQTQALEHFKLILNKYSNEDVISNKNDHDDLVSLLMYYDSALEENEQTKCGSGIDHFKRQNNAELGWSTSGFWVYRTDGSSIDFSYIKAVKSIPKSST</sequence>
<accession>A0ABR6X962</accession>
<proteinExistence type="predicted"/>
<dbReference type="Pfam" id="PF11523">
    <property type="entry name" value="DUF3223"/>
    <property type="match status" value="1"/>
</dbReference>
<organism evidence="1 2">
    <name type="scientific">Undibacterium seohonense</name>
    <dbReference type="NCBI Taxonomy" id="1344950"/>
    <lineage>
        <taxon>Bacteria</taxon>
        <taxon>Pseudomonadati</taxon>
        <taxon>Pseudomonadota</taxon>
        <taxon>Betaproteobacteria</taxon>
        <taxon>Burkholderiales</taxon>
        <taxon>Oxalobacteraceae</taxon>
        <taxon>Undibacterium</taxon>
    </lineage>
</organism>
<comment type="caution">
    <text evidence="1">The sequence shown here is derived from an EMBL/GenBank/DDBJ whole genome shotgun (WGS) entry which is preliminary data.</text>
</comment>
<name>A0ABR6X962_9BURK</name>
<protein>
    <submittedName>
        <fullName evidence="1">DCL family protein</fullName>
    </submittedName>
</protein>
<evidence type="ECO:0000313" key="2">
    <source>
        <dbReference type="Proteomes" id="UP000648257"/>
    </source>
</evidence>
<evidence type="ECO:0000313" key="1">
    <source>
        <dbReference type="EMBL" id="MBC3809263.1"/>
    </source>
</evidence>
<dbReference type="EMBL" id="JACOFW010000029">
    <property type="protein sequence ID" value="MBC3809263.1"/>
    <property type="molecule type" value="Genomic_DNA"/>
</dbReference>
<dbReference type="Proteomes" id="UP000648257">
    <property type="component" value="Unassembled WGS sequence"/>
</dbReference>